<feature type="domain" description="PD-(D/E)XK endonuclease-like" evidence="10">
    <location>
        <begin position="642"/>
        <end position="941"/>
    </location>
</feature>
<evidence type="ECO:0000256" key="9">
    <source>
        <dbReference type="ARBA" id="ARBA00023204"/>
    </source>
</evidence>
<dbReference type="Pfam" id="PF12705">
    <property type="entry name" value="PDDEXK_1"/>
    <property type="match status" value="1"/>
</dbReference>
<evidence type="ECO:0000256" key="4">
    <source>
        <dbReference type="ARBA" id="ARBA00022801"/>
    </source>
</evidence>
<dbReference type="SUPFAM" id="SSF52540">
    <property type="entry name" value="P-loop containing nucleoside triphosphate hydrolases"/>
    <property type="match status" value="1"/>
</dbReference>
<keyword evidence="5" id="KW-0347">Helicase</keyword>
<evidence type="ECO:0000256" key="5">
    <source>
        <dbReference type="ARBA" id="ARBA00022806"/>
    </source>
</evidence>
<evidence type="ECO:0000259" key="10">
    <source>
        <dbReference type="Pfam" id="PF12705"/>
    </source>
</evidence>
<dbReference type="InterPro" id="IPR011604">
    <property type="entry name" value="PDDEXK-like_dom_sf"/>
</dbReference>
<comment type="caution">
    <text evidence="11">The sequence shown here is derived from an EMBL/GenBank/DDBJ whole genome shotgun (WGS) entry which is preliminary data.</text>
</comment>
<dbReference type="InterPro" id="IPR011335">
    <property type="entry name" value="Restrct_endonuc-II-like"/>
</dbReference>
<keyword evidence="1" id="KW-0540">Nuclease</keyword>
<evidence type="ECO:0000256" key="3">
    <source>
        <dbReference type="ARBA" id="ARBA00022763"/>
    </source>
</evidence>
<keyword evidence="3" id="KW-0227">DNA damage</keyword>
<evidence type="ECO:0000256" key="1">
    <source>
        <dbReference type="ARBA" id="ARBA00022722"/>
    </source>
</evidence>
<proteinExistence type="predicted"/>
<dbReference type="InterPro" id="IPR038726">
    <property type="entry name" value="PDDEXK_AddAB-type"/>
</dbReference>
<dbReference type="EMBL" id="JBCITK010000001">
    <property type="protein sequence ID" value="MEN0644239.1"/>
    <property type="molecule type" value="Genomic_DNA"/>
</dbReference>
<evidence type="ECO:0000256" key="6">
    <source>
        <dbReference type="ARBA" id="ARBA00022839"/>
    </source>
</evidence>
<keyword evidence="7" id="KW-0067">ATP-binding</keyword>
<dbReference type="Gene3D" id="3.90.320.10">
    <property type="match status" value="1"/>
</dbReference>
<name>A0ABU9VK03_9BACI</name>
<keyword evidence="2" id="KW-0547">Nucleotide-binding</keyword>
<evidence type="ECO:0000256" key="8">
    <source>
        <dbReference type="ARBA" id="ARBA00023125"/>
    </source>
</evidence>
<evidence type="ECO:0000256" key="2">
    <source>
        <dbReference type="ARBA" id="ARBA00022741"/>
    </source>
</evidence>
<dbReference type="RefSeq" id="WP_343130978.1">
    <property type="nucleotide sequence ID" value="NZ_JBCITK010000001.1"/>
</dbReference>
<evidence type="ECO:0000313" key="12">
    <source>
        <dbReference type="Proteomes" id="UP001418796"/>
    </source>
</evidence>
<organism evidence="11 12">
    <name type="scientific">Alkalicoccobacillus gibsonii</name>
    <dbReference type="NCBI Taxonomy" id="79881"/>
    <lineage>
        <taxon>Bacteria</taxon>
        <taxon>Bacillati</taxon>
        <taxon>Bacillota</taxon>
        <taxon>Bacilli</taxon>
        <taxon>Bacillales</taxon>
        <taxon>Bacillaceae</taxon>
        <taxon>Alkalicoccobacillus</taxon>
    </lineage>
</organism>
<dbReference type="Proteomes" id="UP001418796">
    <property type="component" value="Unassembled WGS sequence"/>
</dbReference>
<dbReference type="InterPro" id="IPR027417">
    <property type="entry name" value="P-loop_NTPase"/>
</dbReference>
<accession>A0ABU9VK03</accession>
<keyword evidence="9" id="KW-0234">DNA repair</keyword>
<protein>
    <submittedName>
        <fullName evidence="11">PD-(D/E)XK nuclease family protein</fullName>
    </submittedName>
</protein>
<evidence type="ECO:0000313" key="11">
    <source>
        <dbReference type="EMBL" id="MEN0644239.1"/>
    </source>
</evidence>
<gene>
    <name evidence="11" type="ORF">MKY91_13890</name>
</gene>
<dbReference type="SUPFAM" id="SSF52980">
    <property type="entry name" value="Restriction endonuclease-like"/>
    <property type="match status" value="1"/>
</dbReference>
<keyword evidence="4" id="KW-0378">Hydrolase</keyword>
<keyword evidence="12" id="KW-1185">Reference proteome</keyword>
<reference evidence="11 12" key="1">
    <citation type="submission" date="2024-03" db="EMBL/GenBank/DDBJ databases">
        <title>Bacilli Hybrid Assemblies.</title>
        <authorList>
            <person name="Kovac J."/>
        </authorList>
    </citation>
    <scope>NUCLEOTIDE SEQUENCE [LARGE SCALE GENOMIC DNA]</scope>
    <source>
        <strain evidence="11 12">FSL R7-0666</strain>
    </source>
</reference>
<evidence type="ECO:0000256" key="7">
    <source>
        <dbReference type="ARBA" id="ARBA00022840"/>
    </source>
</evidence>
<keyword evidence="8" id="KW-0238">DNA-binding</keyword>
<sequence>MSQKNVYGTSLAAIGSEQRIKQYAARMKKDRSTVLYLMPSSTWLNKARSTHYPLSFGTFDDLASAILDFHNMAFLSLTEQERTLFFQRILEAARQEDARSPREKARAYADTYGQIKRLGLSIDAFKESFAACMPTFVSYEAMLEDYHMIDPEQKLLMASRLLTSGKDMPFEVVVEGFYDFSPLQFKLLEGLFHANIPVSIYLPNFKKLNMVEETLADLQTIGYDIQSFKVEALPKVTSTISVIKATSNKEQWTGLTQQIQESASQAGVVVRAEERDEWIREAKEQRLPITQSTMIQLEQTPSFKLIRYLLVPPQNMTEHVALFTEILSFYQIKGIRYVKALYNVRRKGKTEIDRVDKLHEQINQRSWKGKESFTNYLQTLLHEIETLKLTGWLEEQILYETDVTTLTQLNSEKQAIRIIQETVEWKIKEYQQYQLDNMIVSFEFFQAWIIETFASKELFVQAGLRNGVESYTWQHLSHFEGETLFVPSMGADHFPGRPQLAGYLQDADLYTLDIPYGKPTQAHFRKKQEAYFEQLFYVAKEIIFSYVEGVDPHSPLLPSSFVERFEIIDAWSFEKRMTKKVANHQEEQKEIQAYWKGRQFELADLPEDLSKTNESIQRLESGLEPISIEATDRLSKHSTVGITALESYARCPIRYSFERLLDVNEPKTKAVGVSHILIGQLVHSIIEWLYKELDVIGLPFSHLSDEKKEMVPDLLKQKLEEEWEEVERESPHVSKLELNLLKQQWLVRLLDWWKAERKHFWDNAKLANMRITSLEKSLQLDMLVGDHETIRLKGKIDRVDQLDQEFIIYDYKTGHANLKMEEEVRTGLKLQLPLYSFSLREQLERQSTEWYEAIGASYISLRSPAKRANNGIWKESEVGKGSRFNVSGQCKNKEEELGTSRFLDKYELENKVKTLWRGMTHEFPVMPLDCRDSCPYGPICRVTDEQKEAQIEG</sequence>
<keyword evidence="6" id="KW-0269">Exonuclease</keyword>